<evidence type="ECO:0000256" key="1">
    <source>
        <dbReference type="SAM" id="MobiDB-lite"/>
    </source>
</evidence>
<protein>
    <submittedName>
        <fullName evidence="2">Uncharacterized protein</fullName>
    </submittedName>
</protein>
<organism evidence="2">
    <name type="scientific">metagenome</name>
    <dbReference type="NCBI Taxonomy" id="256318"/>
    <lineage>
        <taxon>unclassified sequences</taxon>
        <taxon>metagenomes</taxon>
    </lineage>
</organism>
<name>A0A380T8N5_9ZZZZ</name>
<dbReference type="AlphaFoldDB" id="A0A380T8N5"/>
<sequence length="142" mass="15203">MPVRGAGWGSVQHYRLYILGEHDHIASVRILFCASDAQAMAALHAEGRRAELWQQSRFLAKLDAPADPFCQPVRLAQKSLASIPQAPGGTASGVSAGGGAGRMVDRDQGGSLNTRSNVLAFTGSAKRSHDQTHNPQEQRSTR</sequence>
<proteinExistence type="predicted"/>
<gene>
    <name evidence="2" type="ORF">DF3PB_10113</name>
</gene>
<feature type="region of interest" description="Disordered" evidence="1">
    <location>
        <begin position="83"/>
        <end position="142"/>
    </location>
</feature>
<feature type="compositionally biased region" description="Polar residues" evidence="1">
    <location>
        <begin position="110"/>
        <end position="119"/>
    </location>
</feature>
<evidence type="ECO:0000313" key="2">
    <source>
        <dbReference type="EMBL" id="SUS03361.1"/>
    </source>
</evidence>
<reference evidence="2" key="1">
    <citation type="submission" date="2018-07" db="EMBL/GenBank/DDBJ databases">
        <authorList>
            <person name="Quirk P.G."/>
            <person name="Krulwich T.A."/>
        </authorList>
    </citation>
    <scope>NUCLEOTIDE SEQUENCE</scope>
</reference>
<dbReference type="EMBL" id="UIDG01000001">
    <property type="protein sequence ID" value="SUS03361.1"/>
    <property type="molecule type" value="Genomic_DNA"/>
</dbReference>
<feature type="compositionally biased region" description="Polar residues" evidence="1">
    <location>
        <begin position="133"/>
        <end position="142"/>
    </location>
</feature>
<accession>A0A380T8N5</accession>